<dbReference type="InterPro" id="IPR037518">
    <property type="entry name" value="MPN"/>
</dbReference>
<dbReference type="InterPro" id="IPR025657">
    <property type="entry name" value="RadC_JAB"/>
</dbReference>
<keyword evidence="2" id="KW-0479">Metal-binding</keyword>
<evidence type="ECO:0000256" key="1">
    <source>
        <dbReference type="ARBA" id="ARBA00022670"/>
    </source>
</evidence>
<feature type="domain" description="MPN" evidence="6">
    <location>
        <begin position="28"/>
        <end position="153"/>
    </location>
</feature>
<organism evidence="7 8">
    <name type="scientific">Algoriphagus confluentis</name>
    <dbReference type="NCBI Taxonomy" id="1697556"/>
    <lineage>
        <taxon>Bacteria</taxon>
        <taxon>Pseudomonadati</taxon>
        <taxon>Bacteroidota</taxon>
        <taxon>Cytophagia</taxon>
        <taxon>Cytophagales</taxon>
        <taxon>Cyclobacteriaceae</taxon>
        <taxon>Algoriphagus</taxon>
    </lineage>
</organism>
<accession>A0ABQ6PJC5</accession>
<keyword evidence="4" id="KW-0862">Zinc</keyword>
<dbReference type="PROSITE" id="PS01302">
    <property type="entry name" value="UPF0758"/>
    <property type="match status" value="1"/>
</dbReference>
<gene>
    <name evidence="7" type="ORF">Aconfl_07130</name>
</gene>
<evidence type="ECO:0000256" key="3">
    <source>
        <dbReference type="ARBA" id="ARBA00022801"/>
    </source>
</evidence>
<dbReference type="InterPro" id="IPR020891">
    <property type="entry name" value="UPF0758_CS"/>
</dbReference>
<evidence type="ECO:0000259" key="6">
    <source>
        <dbReference type="PROSITE" id="PS50249"/>
    </source>
</evidence>
<evidence type="ECO:0000256" key="4">
    <source>
        <dbReference type="ARBA" id="ARBA00022833"/>
    </source>
</evidence>
<evidence type="ECO:0000313" key="7">
    <source>
        <dbReference type="EMBL" id="GMQ28070.1"/>
    </source>
</evidence>
<dbReference type="Gene3D" id="3.40.140.10">
    <property type="entry name" value="Cytidine Deaminase, domain 2"/>
    <property type="match status" value="1"/>
</dbReference>
<dbReference type="CDD" id="cd08071">
    <property type="entry name" value="MPN_DUF2466"/>
    <property type="match status" value="1"/>
</dbReference>
<evidence type="ECO:0000256" key="2">
    <source>
        <dbReference type="ARBA" id="ARBA00022723"/>
    </source>
</evidence>
<keyword evidence="8" id="KW-1185">Reference proteome</keyword>
<dbReference type="RefSeq" id="WP_338222866.1">
    <property type="nucleotide sequence ID" value="NZ_BTPD01000002.1"/>
</dbReference>
<dbReference type="PROSITE" id="PS50249">
    <property type="entry name" value="MPN"/>
    <property type="match status" value="1"/>
</dbReference>
<dbReference type="Proteomes" id="UP001338309">
    <property type="component" value="Unassembled WGS sequence"/>
</dbReference>
<proteinExistence type="predicted"/>
<keyword evidence="5" id="KW-0482">Metalloprotease</keyword>
<keyword evidence="1" id="KW-0645">Protease</keyword>
<dbReference type="PANTHER" id="PTHR30471:SF3">
    <property type="entry name" value="UPF0758 PROTEIN YEES-RELATED"/>
    <property type="match status" value="1"/>
</dbReference>
<comment type="caution">
    <text evidence="7">The sequence shown here is derived from an EMBL/GenBank/DDBJ whole genome shotgun (WGS) entry which is preliminary data.</text>
</comment>
<reference evidence="7 8" key="1">
    <citation type="submission" date="2023-08" db="EMBL/GenBank/DDBJ databases">
        <title>Draft genome sequence of Algoriphagus confluentis.</title>
        <authorList>
            <person name="Takatani N."/>
            <person name="Hosokawa M."/>
            <person name="Sawabe T."/>
        </authorList>
    </citation>
    <scope>NUCLEOTIDE SEQUENCE [LARGE SCALE GENOMIC DNA]</scope>
    <source>
        <strain evidence="7 8">NBRC 111222</strain>
    </source>
</reference>
<dbReference type="PANTHER" id="PTHR30471">
    <property type="entry name" value="DNA REPAIR PROTEIN RADC"/>
    <property type="match status" value="1"/>
</dbReference>
<keyword evidence="3" id="KW-0378">Hydrolase</keyword>
<dbReference type="Pfam" id="PF04002">
    <property type="entry name" value="RadC"/>
    <property type="match status" value="1"/>
</dbReference>
<dbReference type="EMBL" id="BTPD01000002">
    <property type="protein sequence ID" value="GMQ28070.1"/>
    <property type="molecule type" value="Genomic_DNA"/>
</dbReference>
<dbReference type="InterPro" id="IPR001405">
    <property type="entry name" value="UPF0758"/>
</dbReference>
<name>A0ABQ6PJC5_9BACT</name>
<evidence type="ECO:0000256" key="5">
    <source>
        <dbReference type="ARBA" id="ARBA00023049"/>
    </source>
</evidence>
<protein>
    <submittedName>
        <fullName evidence="7">JAB domain-containing protein</fullName>
    </submittedName>
</protein>
<evidence type="ECO:0000313" key="8">
    <source>
        <dbReference type="Proteomes" id="UP001338309"/>
    </source>
</evidence>
<sequence length="153" mass="16742">MITSKTLPVVAEIQLVYKPNTDIQNAPKVSSSRCAYQIFKEVWAEDTIEFYESFKIILLNSGNKVLGVVEISRGGISGTVVDPKLVFAAALKANSASIILAHNHPSGNLRPSAQDEKLTRRLVEVGKLLDLPILDHIIVTSEGYYSFADEGNL</sequence>